<keyword evidence="1" id="KW-0614">Plasmid</keyword>
<proteinExistence type="predicted"/>
<sequence length="87" mass="9984">MIHIRHNNKRNTLNIADNVLDINSNISETTSLTKNNNREVTYSAESIIFNCTESIIDKLSKIINNGFQLILMMISYSIEVSKRRQKG</sequence>
<geneLocation type="plasmid" evidence="1 2">
    <name>pFSC454</name>
</geneLocation>
<reference evidence="1 2" key="1">
    <citation type="submission" date="2016-11" db="EMBL/GenBank/DDBJ databases">
        <authorList>
            <person name="Hagglund E."/>
            <person name="Bystrom M."/>
            <person name="Naslund J."/>
            <person name="Stenberg P."/>
            <person name="Sjodin A."/>
        </authorList>
    </citation>
    <scope>NUCLEOTIDE SEQUENCE [LARGE SCALE GENOMIC DNA]</scope>
    <source>
        <strain evidence="1 2">CCUG 58020</strain>
        <plasmid evidence="1 2">pFSC454</plasmid>
    </source>
</reference>
<protein>
    <submittedName>
        <fullName evidence="1">Uncharacterized protein</fullName>
    </submittedName>
</protein>
<dbReference type="Proteomes" id="UP000182459">
    <property type="component" value="Plasmid pFSC454"/>
</dbReference>
<dbReference type="RefSeq" id="WP_071794850.1">
    <property type="nucleotide sequence ID" value="NZ_CP018094.1"/>
</dbReference>
<organism evidence="1 2">
    <name type="scientific">Francisella hispaniensis FSC454</name>
    <dbReference type="NCBI Taxonomy" id="1088883"/>
    <lineage>
        <taxon>Bacteria</taxon>
        <taxon>Pseudomonadati</taxon>
        <taxon>Pseudomonadota</taxon>
        <taxon>Gammaproteobacteria</taxon>
        <taxon>Thiotrichales</taxon>
        <taxon>Francisellaceae</taxon>
        <taxon>Francisella</taxon>
    </lineage>
</organism>
<keyword evidence="2" id="KW-1185">Reference proteome</keyword>
<dbReference type="EMBL" id="CP018094">
    <property type="protein sequence ID" value="APD51341.1"/>
    <property type="molecule type" value="Genomic_DNA"/>
</dbReference>
<dbReference type="AlphaFoldDB" id="A0AAC9NQ11"/>
<evidence type="ECO:0000313" key="2">
    <source>
        <dbReference type="Proteomes" id="UP000182459"/>
    </source>
</evidence>
<gene>
    <name evidence="1" type="ORF">FSC454_09360</name>
</gene>
<accession>A0AAC9NQ11</accession>
<name>A0AAC9NQ11_9GAMM</name>
<evidence type="ECO:0000313" key="1">
    <source>
        <dbReference type="EMBL" id="APD51341.1"/>
    </source>
</evidence>
<dbReference type="KEGG" id="fhi:FSC454_09360"/>